<dbReference type="AlphaFoldDB" id="A0A1I6AUD1"/>
<name>A0A1I6AUD1_HYMAR</name>
<dbReference type="Proteomes" id="UP000199029">
    <property type="component" value="Unassembled WGS sequence"/>
</dbReference>
<protein>
    <submittedName>
        <fullName evidence="2">Uncharacterized protein</fullName>
    </submittedName>
</protein>
<keyword evidence="1" id="KW-0732">Signal</keyword>
<evidence type="ECO:0000313" key="2">
    <source>
        <dbReference type="EMBL" id="SFQ72300.1"/>
    </source>
</evidence>
<dbReference type="EMBL" id="FOXS01000006">
    <property type="protein sequence ID" value="SFQ72300.1"/>
    <property type="molecule type" value="Genomic_DNA"/>
</dbReference>
<keyword evidence="3" id="KW-1185">Reference proteome</keyword>
<dbReference type="STRING" id="1227077.SAMN04515668_3908"/>
<organism evidence="2 3">
    <name type="scientific">Hymenobacter arizonensis</name>
    <name type="common">Siccationidurans arizonensis</name>
    <dbReference type="NCBI Taxonomy" id="1227077"/>
    <lineage>
        <taxon>Bacteria</taxon>
        <taxon>Pseudomonadati</taxon>
        <taxon>Bacteroidota</taxon>
        <taxon>Cytophagia</taxon>
        <taxon>Cytophagales</taxon>
        <taxon>Hymenobacteraceae</taxon>
        <taxon>Hymenobacter</taxon>
    </lineage>
</organism>
<reference evidence="3" key="1">
    <citation type="submission" date="2016-10" db="EMBL/GenBank/DDBJ databases">
        <authorList>
            <person name="Varghese N."/>
            <person name="Submissions S."/>
        </authorList>
    </citation>
    <scope>NUCLEOTIDE SEQUENCE [LARGE SCALE GENOMIC DNA]</scope>
    <source>
        <strain evidence="3">OR362-8,ATCC BAA-1266,JCM 13504</strain>
    </source>
</reference>
<feature type="chain" id="PRO_5011773994" evidence="1">
    <location>
        <begin position="21"/>
        <end position="214"/>
    </location>
</feature>
<feature type="signal peptide" evidence="1">
    <location>
        <begin position="1"/>
        <end position="20"/>
    </location>
</feature>
<sequence>MRLLLLWVLALLLRAPALEPAPVRVTFTTLTRKTYLAARKTSVLSNPAVTFPLNKTRGRIVIPTDKEAKIFQDKGVGTDSDDQAQFEYKGYLPQSKSHMLVGHYWERTQVLLVPSSGEKQLALYGAPVFSPDMQSFVSIAAGIEYGVYPNEIRLFRLKKGHWQQVWLLEPSVDPATWEPDEVRWISPNTLILKKRMWTGKNPGTTYTYARLQVH</sequence>
<dbReference type="OrthoDB" id="879985at2"/>
<evidence type="ECO:0000313" key="3">
    <source>
        <dbReference type="Proteomes" id="UP000199029"/>
    </source>
</evidence>
<dbReference type="RefSeq" id="WP_092677333.1">
    <property type="nucleotide sequence ID" value="NZ_FOXS01000006.1"/>
</dbReference>
<accession>A0A1I6AUD1</accession>
<proteinExistence type="predicted"/>
<gene>
    <name evidence="2" type="ORF">SAMN04515668_3908</name>
</gene>
<evidence type="ECO:0000256" key="1">
    <source>
        <dbReference type="SAM" id="SignalP"/>
    </source>
</evidence>